<proteinExistence type="predicted"/>
<keyword evidence="1" id="KW-0812">Transmembrane</keyword>
<evidence type="ECO:0000313" key="2">
    <source>
        <dbReference type="EMBL" id="QEA08051.1"/>
    </source>
</evidence>
<feature type="transmembrane region" description="Helical" evidence="1">
    <location>
        <begin position="25"/>
        <end position="47"/>
    </location>
</feature>
<accession>A0A5B8RHC1</accession>
<gene>
    <name evidence="2" type="ORF">KBTEX_04419</name>
</gene>
<dbReference type="AlphaFoldDB" id="A0A5B8RHC1"/>
<reference evidence="2" key="1">
    <citation type="submission" date="2019-06" db="EMBL/GenBank/DDBJ databases">
        <authorList>
            <person name="Murdoch R.W."/>
            <person name="Fathepure B."/>
        </authorList>
    </citation>
    <scope>NUCLEOTIDE SEQUENCE</scope>
</reference>
<protein>
    <submittedName>
        <fullName evidence="2">Uncharacterized protein</fullName>
    </submittedName>
</protein>
<name>A0A5B8RHC1_9ZZZZ</name>
<keyword evidence="1" id="KW-0472">Membrane</keyword>
<evidence type="ECO:0000256" key="1">
    <source>
        <dbReference type="SAM" id="Phobius"/>
    </source>
</evidence>
<keyword evidence="1" id="KW-1133">Transmembrane helix</keyword>
<sequence length="49" mass="5501">MLTAWSVLALHRVLTFELPMMGWAFVWRRWLVSVMLAPLAGGLAMLVTG</sequence>
<organism evidence="2">
    <name type="scientific">uncultured organism</name>
    <dbReference type="NCBI Taxonomy" id="155900"/>
    <lineage>
        <taxon>unclassified sequences</taxon>
        <taxon>environmental samples</taxon>
    </lineage>
</organism>
<dbReference type="EMBL" id="MN079687">
    <property type="protein sequence ID" value="QEA08051.1"/>
    <property type="molecule type" value="Genomic_DNA"/>
</dbReference>